<dbReference type="Proteomes" id="UP000539146">
    <property type="component" value="Unassembled WGS sequence"/>
</dbReference>
<evidence type="ECO:0000313" key="3">
    <source>
        <dbReference type="Proteomes" id="UP000539146"/>
    </source>
</evidence>
<proteinExistence type="predicted"/>
<evidence type="ECO:0000313" key="2">
    <source>
        <dbReference type="EMBL" id="NUU29564.1"/>
    </source>
</evidence>
<comment type="caution">
    <text evidence="2">The sequence shown here is derived from an EMBL/GenBank/DDBJ whole genome shotgun (WGS) entry which is preliminary data.</text>
</comment>
<feature type="region of interest" description="Disordered" evidence="1">
    <location>
        <begin position="208"/>
        <end position="246"/>
    </location>
</feature>
<organism evidence="2 3">
    <name type="scientific">Curtobacterium citreum</name>
    <dbReference type="NCBI Taxonomy" id="2036"/>
    <lineage>
        <taxon>Bacteria</taxon>
        <taxon>Bacillati</taxon>
        <taxon>Actinomycetota</taxon>
        <taxon>Actinomycetes</taxon>
        <taxon>Micrococcales</taxon>
        <taxon>Microbacteriaceae</taxon>
        <taxon>Curtobacterium</taxon>
    </lineage>
</organism>
<evidence type="ECO:0000256" key="1">
    <source>
        <dbReference type="SAM" id="MobiDB-lite"/>
    </source>
</evidence>
<dbReference type="AlphaFoldDB" id="A0A850DVY7"/>
<sequence length="246" mass="26907">MILLEGETMTFDTEAATRAAAVAERLQQAGALAFFHDLVASMWTTNVARYDDALGDTARSLGMQCSENLGKRLYRSRRDDVLLDAGLTVGRRSGVVFCSFGEVTIRLVKAPSTSGLHPDWSTDLEWESNVRRESASRNDNVYRAPHQEHGHEALFPASGLGASGSLNEFFLVWNGLLSETPLTAGWLAIPTLRSDHVAAAEPLWRDEAAGDSVDARPDVPLGPNVGEEPKLHIRLKKNIREGNNGR</sequence>
<dbReference type="EMBL" id="JABMCG010000126">
    <property type="protein sequence ID" value="NUU29564.1"/>
    <property type="molecule type" value="Genomic_DNA"/>
</dbReference>
<accession>A0A850DVY7</accession>
<feature type="compositionally biased region" description="Basic and acidic residues" evidence="1">
    <location>
        <begin position="208"/>
        <end position="217"/>
    </location>
</feature>
<name>A0A850DVY7_9MICO</name>
<dbReference type="RefSeq" id="WP_175326777.1">
    <property type="nucleotide sequence ID" value="NZ_BAAAWP010000001.1"/>
</dbReference>
<gene>
    <name evidence="2" type="ORF">HP467_15845</name>
</gene>
<protein>
    <submittedName>
        <fullName evidence="2">Uncharacterized protein</fullName>
    </submittedName>
</protein>
<reference evidence="2 3" key="1">
    <citation type="submission" date="2020-05" db="EMBL/GenBank/DDBJ databases">
        <title>Genome Sequencing of Type Strains.</title>
        <authorList>
            <person name="Lemaire J.F."/>
            <person name="Inderbitzin P."/>
            <person name="Gregorio O.A."/>
            <person name="Collins S.B."/>
            <person name="Wespe N."/>
            <person name="Knight-Connoni V."/>
        </authorList>
    </citation>
    <scope>NUCLEOTIDE SEQUENCE [LARGE SCALE GENOMIC DNA]</scope>
    <source>
        <strain evidence="2 3">DSM 20512</strain>
    </source>
</reference>